<feature type="transmembrane region" description="Helical" evidence="2">
    <location>
        <begin position="485"/>
        <end position="508"/>
    </location>
</feature>
<evidence type="ECO:0000256" key="2">
    <source>
        <dbReference type="SAM" id="Phobius"/>
    </source>
</evidence>
<gene>
    <name evidence="3" type="ORF">HRG_09398</name>
</gene>
<sequence>MAGDGHAKEDMGPDSRPAPAPESPGASKPHRPPGYASKPHRPPGYAYEHFDRAAQLRRMLLFSLARWLMTVALACSIYALLWSFSSKTALTNDKKREFNGLIIGLSIGLGLNTASSIKAITAEVRWWLLSLGPWSPRESDLILQSENLSRLILLGCTSRRLIVRLFVAFFLLVNIASQVALAALGLTYNLNPADKVTVTKPGLVSVPDLSSIQTAKVLSSSNPSQAISALRYTANSYGLVALTYGFGVLSEVPQPGAIFNPDNNLTYCGGHNSCRYVFFEATTVNSSYYSMVATSRYVSTSASCQSWRIVRGGNGMQRSIVVGDANNTEFGPLPALNGPDQTLFMYDPEQPSGDTWSVVSAMEASSKEPWFYRCNVSVGPVQNAVVKEHLLGANLSRMAVSAIALQGYGASTTTGSSNSTARLQFQSYPAEAWFGSPQRGDVGGMGLMMAQFSAGVIAVTAQSNSNIVVPGLVPLKGVTVEIPHWSYVHLVLGLTVGLQLLFAVVALATTSRVQVRGHSHLAMASLLRPVLHGVSSRASAANGRQIASMLGASAQLSYVPSGRAGGYHVETDH</sequence>
<keyword evidence="2" id="KW-0812">Transmembrane</keyword>
<evidence type="ECO:0000313" key="4">
    <source>
        <dbReference type="Proteomes" id="UP000824596"/>
    </source>
</evidence>
<dbReference type="OrthoDB" id="3596604at2759"/>
<feature type="transmembrane region" description="Helical" evidence="2">
    <location>
        <begin position="161"/>
        <end position="186"/>
    </location>
</feature>
<keyword evidence="2" id="KW-1133">Transmembrane helix</keyword>
<organism evidence="3 4">
    <name type="scientific">Hirsutella rhossiliensis</name>
    <dbReference type="NCBI Taxonomy" id="111463"/>
    <lineage>
        <taxon>Eukaryota</taxon>
        <taxon>Fungi</taxon>
        <taxon>Dikarya</taxon>
        <taxon>Ascomycota</taxon>
        <taxon>Pezizomycotina</taxon>
        <taxon>Sordariomycetes</taxon>
        <taxon>Hypocreomycetidae</taxon>
        <taxon>Hypocreales</taxon>
        <taxon>Ophiocordycipitaceae</taxon>
        <taxon>Hirsutella</taxon>
    </lineage>
</organism>
<proteinExistence type="predicted"/>
<protein>
    <submittedName>
        <fullName evidence="3">Uncharacterized protein</fullName>
    </submittedName>
</protein>
<dbReference type="Proteomes" id="UP000824596">
    <property type="component" value="Unassembled WGS sequence"/>
</dbReference>
<dbReference type="RefSeq" id="XP_044717129.1">
    <property type="nucleotide sequence ID" value="XM_044867869.1"/>
</dbReference>
<evidence type="ECO:0000256" key="1">
    <source>
        <dbReference type="SAM" id="MobiDB-lite"/>
    </source>
</evidence>
<keyword evidence="4" id="KW-1185">Reference proteome</keyword>
<feature type="transmembrane region" description="Helical" evidence="2">
    <location>
        <begin position="59"/>
        <end position="81"/>
    </location>
</feature>
<keyword evidence="2" id="KW-0472">Membrane</keyword>
<name>A0A9P8SG29_9HYPO</name>
<accession>A0A9P8SG29</accession>
<dbReference type="AlphaFoldDB" id="A0A9P8SG29"/>
<reference evidence="3" key="1">
    <citation type="submission" date="2021-09" db="EMBL/GenBank/DDBJ databases">
        <title>A high-quality genome of the endoparasitic fungus Hirsutella rhossiliensis with a comparison of Hirsutella genomes reveals transposable elements contributing to genome size variation.</title>
        <authorList>
            <person name="Lin R."/>
            <person name="Jiao Y."/>
            <person name="Sun X."/>
            <person name="Ling J."/>
            <person name="Xie B."/>
            <person name="Cheng X."/>
        </authorList>
    </citation>
    <scope>NUCLEOTIDE SEQUENCE</scope>
    <source>
        <strain evidence="3">HR02</strain>
    </source>
</reference>
<feature type="compositionally biased region" description="Basic and acidic residues" evidence="1">
    <location>
        <begin position="1"/>
        <end position="13"/>
    </location>
</feature>
<feature type="region of interest" description="Disordered" evidence="1">
    <location>
        <begin position="1"/>
        <end position="38"/>
    </location>
</feature>
<comment type="caution">
    <text evidence="3">The sequence shown here is derived from an EMBL/GenBank/DDBJ whole genome shotgun (WGS) entry which is preliminary data.</text>
</comment>
<dbReference type="GeneID" id="68358527"/>
<evidence type="ECO:0000313" key="3">
    <source>
        <dbReference type="EMBL" id="KAH0959616.1"/>
    </source>
</evidence>
<dbReference type="EMBL" id="JAIZPD010000012">
    <property type="protein sequence ID" value="KAH0959616.1"/>
    <property type="molecule type" value="Genomic_DNA"/>
</dbReference>